<evidence type="ECO:0000259" key="1">
    <source>
        <dbReference type="Pfam" id="PF17802"/>
    </source>
</evidence>
<evidence type="ECO:0000313" key="2">
    <source>
        <dbReference type="EMBL" id="XFO74604.1"/>
    </source>
</evidence>
<dbReference type="Gene3D" id="2.60.40.1120">
    <property type="entry name" value="Carboxypeptidase-like, regulatory domain"/>
    <property type="match status" value="1"/>
</dbReference>
<gene>
    <name evidence="2" type="ORF">SPACI_047140</name>
</gene>
<dbReference type="RefSeq" id="WP_093793296.1">
    <property type="nucleotide sequence ID" value="NZ_CP155571.1"/>
</dbReference>
<accession>A0ABZ3J876</accession>
<dbReference type="EMBL" id="CP155571">
    <property type="protein sequence ID" value="XFO74604.1"/>
    <property type="molecule type" value="Genomic_DNA"/>
</dbReference>
<proteinExistence type="predicted"/>
<reference evidence="2" key="1">
    <citation type="submission" date="2024-05" db="EMBL/GenBank/DDBJ databases">
        <title>Isolation and characterization of Sporomusa carbonis sp. nov., a carboxydotrophic hydrogenogen in the genus of Sporomusa isolated from a charcoal burning pile.</title>
        <authorList>
            <person name="Boeer T."/>
            <person name="Rosenbaum F."/>
            <person name="Eysell L."/>
            <person name="Mueller V."/>
            <person name="Daniel R."/>
            <person name="Poehlein A."/>
        </authorList>
    </citation>
    <scope>NUCLEOTIDE SEQUENCE [LARGE SCALE GENOMIC DNA]</scope>
    <source>
        <strain evidence="2">DSM 3132</strain>
    </source>
</reference>
<dbReference type="InterPro" id="IPR013784">
    <property type="entry name" value="Carb-bd-like_fold"/>
</dbReference>
<dbReference type="InterPro" id="IPR041033">
    <property type="entry name" value="SpaA_PFL_dom_1"/>
</dbReference>
<name>A0ABZ3J876_SPOA4</name>
<protein>
    <recommendedName>
        <fullName evidence="1">SpaA-like prealbumin fold domain-containing protein</fullName>
    </recommendedName>
</protein>
<feature type="domain" description="SpaA-like prealbumin fold" evidence="1">
    <location>
        <begin position="80"/>
        <end position="150"/>
    </location>
</feature>
<dbReference type="Proteomes" id="UP000216052">
    <property type="component" value="Chromosome"/>
</dbReference>
<organism evidence="2 3">
    <name type="scientific">Sporomusa acidovorans (strain ATCC 49682 / DSM 3132 / Mol)</name>
    <dbReference type="NCBI Taxonomy" id="1123286"/>
    <lineage>
        <taxon>Bacteria</taxon>
        <taxon>Bacillati</taxon>
        <taxon>Bacillota</taxon>
        <taxon>Negativicutes</taxon>
        <taxon>Selenomonadales</taxon>
        <taxon>Sporomusaceae</taxon>
        <taxon>Sporomusa</taxon>
    </lineage>
</organism>
<dbReference type="Pfam" id="PF17802">
    <property type="entry name" value="SpaA"/>
    <property type="match status" value="1"/>
</dbReference>
<sequence length="251" mass="27041">MALNISEIEKQILPYLIKLAKSPPVQAEIEAAKVAIITILRNKLDKAIPYGLRTISRILRWIYKKFKGECVKMATTTITVQNTEGTTLSGVTISYAVNGITVEGTTDTNGKLVIESLPAGTYTFATALNGYTSASKDMTITDIDAAAIITLTAETTVTKTSIADVVKDAAENAAKESLSESLTSESSNLITYLTNLADERIAMWEADSKRTSDNFVKFRNALWIADLKAAKALVKTAGTVGIALLVQKLSK</sequence>
<keyword evidence="3" id="KW-1185">Reference proteome</keyword>
<dbReference type="SUPFAM" id="SSF49452">
    <property type="entry name" value="Starch-binding domain-like"/>
    <property type="match status" value="1"/>
</dbReference>
<evidence type="ECO:0000313" key="3">
    <source>
        <dbReference type="Proteomes" id="UP000216052"/>
    </source>
</evidence>